<keyword evidence="3" id="KW-1185">Reference proteome</keyword>
<proteinExistence type="predicted"/>
<evidence type="ECO:0000259" key="1">
    <source>
        <dbReference type="Pfam" id="PF14280"/>
    </source>
</evidence>
<gene>
    <name evidence="2" type="ORF">GCM10009760_09350</name>
</gene>
<feature type="domain" description="DUF4365" evidence="1">
    <location>
        <begin position="10"/>
        <end position="158"/>
    </location>
</feature>
<organism evidence="2 3">
    <name type="scientific">Kitasatospora kazusensis</name>
    <dbReference type="NCBI Taxonomy" id="407974"/>
    <lineage>
        <taxon>Bacteria</taxon>
        <taxon>Bacillati</taxon>
        <taxon>Actinomycetota</taxon>
        <taxon>Actinomycetes</taxon>
        <taxon>Kitasatosporales</taxon>
        <taxon>Streptomycetaceae</taxon>
        <taxon>Kitasatospora</taxon>
    </lineage>
</organism>
<dbReference type="Pfam" id="PF14280">
    <property type="entry name" value="DUF4365"/>
    <property type="match status" value="1"/>
</dbReference>
<protein>
    <recommendedName>
        <fullName evidence="1">DUF4365 domain-containing protein</fullName>
    </recommendedName>
</protein>
<dbReference type="EMBL" id="BAAANT010000003">
    <property type="protein sequence ID" value="GAA2133316.1"/>
    <property type="molecule type" value="Genomic_DNA"/>
</dbReference>
<comment type="caution">
    <text evidence="2">The sequence shown here is derived from an EMBL/GenBank/DDBJ whole genome shotgun (WGS) entry which is preliminary data.</text>
</comment>
<accession>A0ABN2YWC1</accession>
<sequence>MDQNNHQGWFGEAFVAVLAAAAGLQHAKPYPDLGIDLQVIRSHPDPALEARVELQVKAQRVDDPGNLGGAVTVRLEAHQYRRLTGRRQVPAYLVAVVVPRDRQNFAQASEQALRLNHSAYWVSLEHDPYTLGPEQKTLTVTVPTKNLLTTAVLHDLLDQVTSEGSLL</sequence>
<dbReference type="RefSeq" id="WP_344460961.1">
    <property type="nucleotide sequence ID" value="NZ_BAAANT010000003.1"/>
</dbReference>
<name>A0ABN2YWC1_9ACTN</name>
<dbReference type="InterPro" id="IPR025375">
    <property type="entry name" value="DUF4365"/>
</dbReference>
<evidence type="ECO:0000313" key="3">
    <source>
        <dbReference type="Proteomes" id="UP001422759"/>
    </source>
</evidence>
<dbReference type="Proteomes" id="UP001422759">
    <property type="component" value="Unassembled WGS sequence"/>
</dbReference>
<evidence type="ECO:0000313" key="2">
    <source>
        <dbReference type="EMBL" id="GAA2133316.1"/>
    </source>
</evidence>
<reference evidence="2 3" key="1">
    <citation type="journal article" date="2019" name="Int. J. Syst. Evol. Microbiol.">
        <title>The Global Catalogue of Microorganisms (GCM) 10K type strain sequencing project: providing services to taxonomists for standard genome sequencing and annotation.</title>
        <authorList>
            <consortium name="The Broad Institute Genomics Platform"/>
            <consortium name="The Broad Institute Genome Sequencing Center for Infectious Disease"/>
            <person name="Wu L."/>
            <person name="Ma J."/>
        </authorList>
    </citation>
    <scope>NUCLEOTIDE SEQUENCE [LARGE SCALE GENOMIC DNA]</scope>
    <source>
        <strain evidence="2 3">JCM 14560</strain>
    </source>
</reference>